<keyword evidence="7" id="KW-0808">Transferase</keyword>
<organism evidence="13 14">
    <name type="scientific">Streptomyces achromogenes</name>
    <dbReference type="NCBI Taxonomy" id="67255"/>
    <lineage>
        <taxon>Bacteria</taxon>
        <taxon>Bacillati</taxon>
        <taxon>Actinomycetota</taxon>
        <taxon>Actinomycetes</taxon>
        <taxon>Kitasatosporales</taxon>
        <taxon>Streptomycetaceae</taxon>
        <taxon>Streptomyces</taxon>
    </lineage>
</organism>
<evidence type="ECO:0000256" key="3">
    <source>
        <dbReference type="ARBA" id="ARBA00011890"/>
    </source>
</evidence>
<protein>
    <recommendedName>
        <fullName evidence="4">Protein-L-isoaspartate O-methyltransferase</fullName>
        <ecNumber evidence="3">2.1.1.77</ecNumber>
    </recommendedName>
    <alternativeName>
        <fullName evidence="11">L-isoaspartyl protein carboxyl methyltransferase</fullName>
    </alternativeName>
    <alternativeName>
        <fullName evidence="9">Protein L-isoaspartyl methyltransferase</fullName>
    </alternativeName>
    <alternativeName>
        <fullName evidence="10">Protein-beta-aspartate methyltransferase</fullName>
    </alternativeName>
</protein>
<evidence type="ECO:0000256" key="5">
    <source>
        <dbReference type="ARBA" id="ARBA00022490"/>
    </source>
</evidence>
<dbReference type="PANTHER" id="PTHR11579:SF0">
    <property type="entry name" value="PROTEIN-L-ISOASPARTATE(D-ASPARTATE) O-METHYLTRANSFERASE"/>
    <property type="match status" value="1"/>
</dbReference>
<evidence type="ECO:0000313" key="14">
    <source>
        <dbReference type="Proteomes" id="UP001243364"/>
    </source>
</evidence>
<evidence type="ECO:0000313" key="13">
    <source>
        <dbReference type="EMBL" id="MDQ0683923.1"/>
    </source>
</evidence>
<evidence type="ECO:0000256" key="2">
    <source>
        <dbReference type="ARBA" id="ARBA00005369"/>
    </source>
</evidence>
<reference evidence="13 14" key="1">
    <citation type="submission" date="2023-07" db="EMBL/GenBank/DDBJ databases">
        <title>Comparative genomics of wheat-associated soil bacteria to identify genetic determinants of phenazine resistance.</title>
        <authorList>
            <person name="Mouncey N."/>
        </authorList>
    </citation>
    <scope>NUCLEOTIDE SEQUENCE [LARGE SCALE GENOMIC DNA]</scope>
    <source>
        <strain evidence="13 14">W4I19-2</strain>
    </source>
</reference>
<keyword evidence="14" id="KW-1185">Reference proteome</keyword>
<name>A0ABU0Q272_STRAH</name>
<evidence type="ECO:0000256" key="8">
    <source>
        <dbReference type="ARBA" id="ARBA00022691"/>
    </source>
</evidence>
<evidence type="ECO:0000256" key="10">
    <source>
        <dbReference type="ARBA" id="ARBA00031323"/>
    </source>
</evidence>
<keyword evidence="8" id="KW-0949">S-adenosyl-L-methionine</keyword>
<evidence type="ECO:0000256" key="11">
    <source>
        <dbReference type="ARBA" id="ARBA00031350"/>
    </source>
</evidence>
<evidence type="ECO:0000256" key="4">
    <source>
        <dbReference type="ARBA" id="ARBA00013346"/>
    </source>
</evidence>
<feature type="compositionally biased region" description="Basic and acidic residues" evidence="12">
    <location>
        <begin position="347"/>
        <end position="357"/>
    </location>
</feature>
<accession>A0ABU0Q272</accession>
<comment type="similarity">
    <text evidence="2">Belongs to the methyltransferase superfamily. L-isoaspartyl/D-aspartyl protein methyltransferase family.</text>
</comment>
<comment type="caution">
    <text evidence="13">The sequence shown here is derived from an EMBL/GenBank/DDBJ whole genome shotgun (WGS) entry which is preliminary data.</text>
</comment>
<dbReference type="CDD" id="cd02440">
    <property type="entry name" value="AdoMet_MTases"/>
    <property type="match status" value="1"/>
</dbReference>
<dbReference type="SUPFAM" id="SSF53335">
    <property type="entry name" value="S-adenosyl-L-methionine-dependent methyltransferases"/>
    <property type="match status" value="1"/>
</dbReference>
<dbReference type="EMBL" id="JAUSYA010000001">
    <property type="protein sequence ID" value="MDQ0683923.1"/>
    <property type="molecule type" value="Genomic_DNA"/>
</dbReference>
<dbReference type="Gene3D" id="3.40.50.150">
    <property type="entry name" value="Vaccinia Virus protein VP39"/>
    <property type="match status" value="1"/>
</dbReference>
<dbReference type="EC" id="2.1.1.77" evidence="3"/>
<evidence type="ECO:0000256" key="12">
    <source>
        <dbReference type="SAM" id="MobiDB-lite"/>
    </source>
</evidence>
<dbReference type="Proteomes" id="UP001243364">
    <property type="component" value="Unassembled WGS sequence"/>
</dbReference>
<evidence type="ECO:0000256" key="6">
    <source>
        <dbReference type="ARBA" id="ARBA00022603"/>
    </source>
</evidence>
<comment type="subcellular location">
    <subcellularLocation>
        <location evidence="1">Cytoplasm</location>
    </subcellularLocation>
</comment>
<evidence type="ECO:0000256" key="1">
    <source>
        <dbReference type="ARBA" id="ARBA00004496"/>
    </source>
</evidence>
<keyword evidence="6" id="KW-0489">Methyltransferase</keyword>
<keyword evidence="5" id="KW-0963">Cytoplasm</keyword>
<gene>
    <name evidence="13" type="ORF">QFZ56_002886</name>
</gene>
<proteinExistence type="inferred from homology"/>
<sequence length="357" mass="38525">MLASGGRAPHSGVMGAHDPDPAGAAGLAASARALLVREIEASGAFAADPRWREAFATVPRHLFVPYYYVAGAGGYERRWGESPDRRVRERWMLGAYEDTPLATRLRDGVLLTSSSQPSLMALMLAELRVEDGDRVLEIGAGTGYNAALLSYRLGEENVTTVDLDPEITESARRHLADAGYRPTVVTGDGARGVPERAPFDRIIATCTLASVPRAWLTQCAPGALILAPLATGLIALTVRDAGHAEGRFLHTPAYFVPLRGSDRPDPEPVTLSGVPGRARESDRFRFLLTLTREALDPQEACSLWEREGMPGRERYGVTVGDGHVWAWLDDPEGPYAWPLPGSAGPDPVERGATRPDL</sequence>
<dbReference type="InterPro" id="IPR000682">
    <property type="entry name" value="PCMT"/>
</dbReference>
<dbReference type="Pfam" id="PF01135">
    <property type="entry name" value="PCMT"/>
    <property type="match status" value="1"/>
</dbReference>
<evidence type="ECO:0000256" key="9">
    <source>
        <dbReference type="ARBA" id="ARBA00030757"/>
    </source>
</evidence>
<evidence type="ECO:0000256" key="7">
    <source>
        <dbReference type="ARBA" id="ARBA00022679"/>
    </source>
</evidence>
<dbReference type="PANTHER" id="PTHR11579">
    <property type="entry name" value="PROTEIN-L-ISOASPARTATE O-METHYLTRANSFERASE"/>
    <property type="match status" value="1"/>
</dbReference>
<feature type="region of interest" description="Disordered" evidence="12">
    <location>
        <begin position="336"/>
        <end position="357"/>
    </location>
</feature>
<dbReference type="InterPro" id="IPR029063">
    <property type="entry name" value="SAM-dependent_MTases_sf"/>
</dbReference>
<dbReference type="PROSITE" id="PS01279">
    <property type="entry name" value="PCMT"/>
    <property type="match status" value="1"/>
</dbReference>